<keyword evidence="4" id="KW-0812">Transmembrane</keyword>
<dbReference type="SMART" id="SM00342">
    <property type="entry name" value="HTH_ARAC"/>
    <property type="match status" value="1"/>
</dbReference>
<reference evidence="6" key="1">
    <citation type="submission" date="2020-09" db="EMBL/GenBank/DDBJ databases">
        <title>A novel bacterium of genus Paenibacillus, isolated from South China Sea.</title>
        <authorList>
            <person name="Huang H."/>
            <person name="Mo K."/>
            <person name="Hu Y."/>
        </authorList>
    </citation>
    <scope>NUCLEOTIDE SEQUENCE</scope>
    <source>
        <strain evidence="6">IB182496</strain>
    </source>
</reference>
<dbReference type="InterPro" id="IPR018060">
    <property type="entry name" value="HTH_AraC"/>
</dbReference>
<keyword evidence="2" id="KW-0238">DNA-binding</keyword>
<evidence type="ECO:0000256" key="4">
    <source>
        <dbReference type="SAM" id="Phobius"/>
    </source>
</evidence>
<evidence type="ECO:0000313" key="7">
    <source>
        <dbReference type="Proteomes" id="UP000621560"/>
    </source>
</evidence>
<dbReference type="Gene3D" id="1.10.10.60">
    <property type="entry name" value="Homeodomain-like"/>
    <property type="match status" value="2"/>
</dbReference>
<gene>
    <name evidence="6" type="ORF">IDH44_07410</name>
</gene>
<dbReference type="PANTHER" id="PTHR43280:SF10">
    <property type="entry name" value="REGULATORY PROTEIN POCR"/>
    <property type="match status" value="1"/>
</dbReference>
<keyword evidence="3" id="KW-0804">Transcription</keyword>
<keyword evidence="7" id="KW-1185">Reference proteome</keyword>
<evidence type="ECO:0000256" key="2">
    <source>
        <dbReference type="ARBA" id="ARBA00023125"/>
    </source>
</evidence>
<evidence type="ECO:0000256" key="1">
    <source>
        <dbReference type="ARBA" id="ARBA00023015"/>
    </source>
</evidence>
<dbReference type="RefSeq" id="WP_190916199.1">
    <property type="nucleotide sequence ID" value="NZ_JACXIZ010000013.1"/>
</dbReference>
<dbReference type="Pfam" id="PF17853">
    <property type="entry name" value="GGDEF_2"/>
    <property type="match status" value="1"/>
</dbReference>
<dbReference type="AlphaFoldDB" id="A0A927GR30"/>
<dbReference type="Pfam" id="PF12833">
    <property type="entry name" value="HTH_18"/>
    <property type="match status" value="1"/>
</dbReference>
<evidence type="ECO:0000259" key="5">
    <source>
        <dbReference type="PROSITE" id="PS01124"/>
    </source>
</evidence>
<dbReference type="GO" id="GO:0043565">
    <property type="term" value="F:sequence-specific DNA binding"/>
    <property type="evidence" value="ECO:0007669"/>
    <property type="project" value="InterPro"/>
</dbReference>
<dbReference type="InterPro" id="IPR041522">
    <property type="entry name" value="CdaR_GGDEF"/>
</dbReference>
<sequence length="761" mass="87186">MIGLWRRKLRVGRLTFFRKLIVFAMCLIAFPVVIVGGFSYIRASHTIQEKVNGSALQILQQVQLRVEQSLRTADNAVTQLTSSGAVARVLGTDVSDVGKSRNVNVINELQEGLGRIKTYDLTMSNVRFAHLRDHWQITTDQGFRKLAADEAVLEAGKTPRLGYWRADADAVIYTALIPATALEPTAVVELEVPYEEISKHLEPRRELGRPFVLDPQDRIIAGADVLDERERRIAAALVRERSASGVQQGIAPLWIEAREYNLIYSGSDYNGWVYASLISVSDMSRESTAIMGFTLLVCGGVLLAGATVSLVGTRRLYGPIRRLYEDAFADRREERRPERDELQQIGERVRDYRRSEQTMTRELERQREQLGDLQLLKLLLGEADARELAEHPAARERRPLTMHVLVVQVDTWEATRYGEEDRDLLLFAVHNIVSELIPAECRLHKPLLMERALVCLVGNAEADEAARAQRLDRLARRMRAAVKRYLELPTSVGISRPFGALSAASRAYKEALEALRYRLRLGDEAILYIADVQPDHRVLPEYPERIKDELIDAIKLGDEARAAEALRQFADEVFSAQLSHREYQMMMIRLLNDLLRVVQEAGGLHTLYEEEKTLFDTLFELQTSTAMIDWFRQSVIEPAIRLLEEQKRRQYRRISDELIAMIEGEYDRGLTIESCASRINYHPDYVRHVFRRECGVPFGEYLARYRLDMAKQWLRETDMKIATIAERLQYTNSQNFIRYFRKCEGMTPGQYRSAQHSAAEK</sequence>
<dbReference type="GO" id="GO:0003700">
    <property type="term" value="F:DNA-binding transcription factor activity"/>
    <property type="evidence" value="ECO:0007669"/>
    <property type="project" value="InterPro"/>
</dbReference>
<comment type="caution">
    <text evidence="6">The sequence shown here is derived from an EMBL/GenBank/DDBJ whole genome shotgun (WGS) entry which is preliminary data.</text>
</comment>
<feature type="domain" description="HTH araC/xylS-type" evidence="5">
    <location>
        <begin position="656"/>
        <end position="754"/>
    </location>
</feature>
<proteinExistence type="predicted"/>
<evidence type="ECO:0000313" key="6">
    <source>
        <dbReference type="EMBL" id="MBD2845013.1"/>
    </source>
</evidence>
<evidence type="ECO:0000256" key="3">
    <source>
        <dbReference type="ARBA" id="ARBA00023163"/>
    </source>
</evidence>
<dbReference type="InterPro" id="IPR009057">
    <property type="entry name" value="Homeodomain-like_sf"/>
</dbReference>
<keyword evidence="4" id="KW-1133">Transmembrane helix</keyword>
<dbReference type="InterPro" id="IPR018062">
    <property type="entry name" value="HTH_AraC-typ_CS"/>
</dbReference>
<protein>
    <submittedName>
        <fullName evidence="6">Helix-turn-helix transcriptional regulator</fullName>
    </submittedName>
</protein>
<organism evidence="6 7">
    <name type="scientific">Paenibacillus sabuli</name>
    <dbReference type="NCBI Taxonomy" id="2772509"/>
    <lineage>
        <taxon>Bacteria</taxon>
        <taxon>Bacillati</taxon>
        <taxon>Bacillota</taxon>
        <taxon>Bacilli</taxon>
        <taxon>Bacillales</taxon>
        <taxon>Paenibacillaceae</taxon>
        <taxon>Paenibacillus</taxon>
    </lineage>
</organism>
<accession>A0A927GR30</accession>
<keyword evidence="1" id="KW-0805">Transcription regulation</keyword>
<dbReference type="Proteomes" id="UP000621560">
    <property type="component" value="Unassembled WGS sequence"/>
</dbReference>
<dbReference type="PROSITE" id="PS00041">
    <property type="entry name" value="HTH_ARAC_FAMILY_1"/>
    <property type="match status" value="1"/>
</dbReference>
<dbReference type="SUPFAM" id="SSF46689">
    <property type="entry name" value="Homeodomain-like"/>
    <property type="match status" value="1"/>
</dbReference>
<name>A0A927GR30_9BACL</name>
<feature type="transmembrane region" description="Helical" evidence="4">
    <location>
        <begin position="289"/>
        <end position="312"/>
    </location>
</feature>
<feature type="transmembrane region" description="Helical" evidence="4">
    <location>
        <begin position="20"/>
        <end position="41"/>
    </location>
</feature>
<dbReference type="PANTHER" id="PTHR43280">
    <property type="entry name" value="ARAC-FAMILY TRANSCRIPTIONAL REGULATOR"/>
    <property type="match status" value="1"/>
</dbReference>
<dbReference type="PROSITE" id="PS01124">
    <property type="entry name" value="HTH_ARAC_FAMILY_2"/>
    <property type="match status" value="1"/>
</dbReference>
<dbReference type="EMBL" id="JACXIZ010000013">
    <property type="protein sequence ID" value="MBD2845013.1"/>
    <property type="molecule type" value="Genomic_DNA"/>
</dbReference>
<keyword evidence="4" id="KW-0472">Membrane</keyword>